<keyword evidence="13" id="KW-1185">Reference proteome</keyword>
<dbReference type="Gene3D" id="1.20.1110.10">
    <property type="entry name" value="Calcium-transporting ATPase, transmembrane domain"/>
    <property type="match status" value="1"/>
</dbReference>
<dbReference type="NCBIfam" id="TIGR01494">
    <property type="entry name" value="ATPase_P-type"/>
    <property type="match status" value="1"/>
</dbReference>
<feature type="transmembrane region" description="Helical" evidence="11">
    <location>
        <begin position="271"/>
        <end position="292"/>
    </location>
</feature>
<comment type="caution">
    <text evidence="12">The sequence shown here is derived from an EMBL/GenBank/DDBJ whole genome shotgun (WGS) entry which is preliminary data.</text>
</comment>
<sequence length="512" mass="56749">VESQLHADVDEFARRGLRALAVAEETVPSGEAEGEGTGFRLIGLLPIFDPPRHDTKETIDRAIDLGVHVKMITGDQLAIAKETGSQLGMGTSMYQASILNKPEELTGIANSVDELVLRADGFAGVYPEHKYEIVERLQNLGHMVAMTGDGVNDAPALAKANVGVAVADASDAARSAADIVLTEAGLSTIIEAFMHSRVIFQRMRNYSIYTCSVTIRIVTTFSILVFAFKFDFPPFMVLILAIINDGTMMTISTDRVSPSRHPNAWNLKEIFSYAIVYGCYLTLSTLIFFVVVDKSNFFQRHGCKAFTDHNDFSFHSVIYLQVSILSQALIFVTRAQGFFFMERPSVFLMCAFVVAQLVATMITVYANWGFTEIYGAGWHWAGAVWIWDIVWFVPLDFIKFGMAAIIERFAAHSGPPTPGAEIPHEQVELARQRTRMSMEAAQSVNRISTIPSRGASYYAPNMQDNVSRRRNFGARVKHMITKTGKSLGMDNNELRRLQSTQAQAASRVLSKN</sequence>
<feature type="transmembrane region" description="Helical" evidence="11">
    <location>
        <begin position="345"/>
        <end position="366"/>
    </location>
</feature>
<keyword evidence="9 11" id="KW-1133">Transmembrane helix</keyword>
<dbReference type="InterPro" id="IPR001757">
    <property type="entry name" value="P_typ_ATPase"/>
</dbReference>
<dbReference type="GO" id="GO:0046872">
    <property type="term" value="F:metal ion binding"/>
    <property type="evidence" value="ECO:0007669"/>
    <property type="project" value="UniProtKB-KW"/>
</dbReference>
<keyword evidence="10 11" id="KW-0472">Membrane</keyword>
<accession>A0A9W8LY75</accession>
<keyword evidence="7" id="KW-0067">ATP-binding</keyword>
<dbReference type="PANTHER" id="PTHR42861">
    <property type="entry name" value="CALCIUM-TRANSPORTING ATPASE"/>
    <property type="match status" value="1"/>
</dbReference>
<dbReference type="InterPro" id="IPR023299">
    <property type="entry name" value="ATPase_P-typ_cyto_dom_N"/>
</dbReference>
<feature type="non-terminal residue" evidence="12">
    <location>
        <position position="1"/>
    </location>
</feature>
<evidence type="ECO:0000256" key="1">
    <source>
        <dbReference type="ARBA" id="ARBA00004141"/>
    </source>
</evidence>
<dbReference type="Proteomes" id="UP001139887">
    <property type="component" value="Unassembled WGS sequence"/>
</dbReference>
<evidence type="ECO:0000256" key="11">
    <source>
        <dbReference type="SAM" id="Phobius"/>
    </source>
</evidence>
<dbReference type="PRINTS" id="PR00120">
    <property type="entry name" value="HATPASE"/>
</dbReference>
<keyword evidence="8" id="KW-0460">Magnesium</keyword>
<feature type="transmembrane region" description="Helical" evidence="11">
    <location>
        <begin position="206"/>
        <end position="228"/>
    </location>
</feature>
<evidence type="ECO:0000256" key="7">
    <source>
        <dbReference type="ARBA" id="ARBA00022840"/>
    </source>
</evidence>
<dbReference type="GO" id="GO:0016020">
    <property type="term" value="C:membrane"/>
    <property type="evidence" value="ECO:0007669"/>
    <property type="project" value="UniProtKB-SubCell"/>
</dbReference>
<comment type="similarity">
    <text evidence="2">Belongs to the cation transport ATPase (P-type) (TC 3.A.3) family. Type IIIA subfamily.</text>
</comment>
<evidence type="ECO:0000256" key="6">
    <source>
        <dbReference type="ARBA" id="ARBA00022741"/>
    </source>
</evidence>
<evidence type="ECO:0000256" key="2">
    <source>
        <dbReference type="ARBA" id="ARBA00008804"/>
    </source>
</evidence>
<dbReference type="Pfam" id="PF00702">
    <property type="entry name" value="Hydrolase"/>
    <property type="match status" value="1"/>
</dbReference>
<dbReference type="Gene3D" id="3.40.1110.10">
    <property type="entry name" value="Calcium-transporting ATPase, cytoplasmic domain N"/>
    <property type="match status" value="1"/>
</dbReference>
<dbReference type="InterPro" id="IPR036412">
    <property type="entry name" value="HAD-like_sf"/>
</dbReference>
<dbReference type="PRINTS" id="PR00119">
    <property type="entry name" value="CATATPASE"/>
</dbReference>
<dbReference type="AlphaFoldDB" id="A0A9W8LY75"/>
<organism evidence="12 13">
    <name type="scientific">Coemansia brasiliensis</name>
    <dbReference type="NCBI Taxonomy" id="2650707"/>
    <lineage>
        <taxon>Eukaryota</taxon>
        <taxon>Fungi</taxon>
        <taxon>Fungi incertae sedis</taxon>
        <taxon>Zoopagomycota</taxon>
        <taxon>Kickxellomycotina</taxon>
        <taxon>Kickxellomycetes</taxon>
        <taxon>Kickxellales</taxon>
        <taxon>Kickxellaceae</taxon>
        <taxon>Coemansia</taxon>
    </lineage>
</organism>
<evidence type="ECO:0000256" key="10">
    <source>
        <dbReference type="ARBA" id="ARBA00023136"/>
    </source>
</evidence>
<feature type="transmembrane region" description="Helical" evidence="11">
    <location>
        <begin position="312"/>
        <end position="333"/>
    </location>
</feature>
<dbReference type="OrthoDB" id="116380at2759"/>
<evidence type="ECO:0000256" key="8">
    <source>
        <dbReference type="ARBA" id="ARBA00022842"/>
    </source>
</evidence>
<feature type="transmembrane region" description="Helical" evidence="11">
    <location>
        <begin position="378"/>
        <end position="398"/>
    </location>
</feature>
<reference evidence="12" key="1">
    <citation type="submission" date="2022-07" db="EMBL/GenBank/DDBJ databases">
        <title>Phylogenomic reconstructions and comparative analyses of Kickxellomycotina fungi.</title>
        <authorList>
            <person name="Reynolds N.K."/>
            <person name="Stajich J.E."/>
            <person name="Barry K."/>
            <person name="Grigoriev I.V."/>
            <person name="Crous P."/>
            <person name="Smith M.E."/>
        </authorList>
    </citation>
    <scope>NUCLEOTIDE SEQUENCE</scope>
    <source>
        <strain evidence="12">NRRL 1566</strain>
    </source>
</reference>
<comment type="subcellular location">
    <subcellularLocation>
        <location evidence="1">Membrane</location>
        <topology evidence="1">Multi-pass membrane protein</topology>
    </subcellularLocation>
</comment>
<evidence type="ECO:0000256" key="3">
    <source>
        <dbReference type="ARBA" id="ARBA00022553"/>
    </source>
</evidence>
<name>A0A9W8LY75_9FUNG</name>
<evidence type="ECO:0000256" key="9">
    <source>
        <dbReference type="ARBA" id="ARBA00022989"/>
    </source>
</evidence>
<evidence type="ECO:0000256" key="4">
    <source>
        <dbReference type="ARBA" id="ARBA00022692"/>
    </source>
</evidence>
<gene>
    <name evidence="12" type="primary">AHA4</name>
    <name evidence="12" type="ORF">IWW36_005342</name>
</gene>
<dbReference type="InterPro" id="IPR023298">
    <property type="entry name" value="ATPase_P-typ_TM_dom_sf"/>
</dbReference>
<dbReference type="SUPFAM" id="SSF56784">
    <property type="entry name" value="HAD-like"/>
    <property type="match status" value="1"/>
</dbReference>
<protein>
    <submittedName>
        <fullName evidence="12">ATPase 4, plasma membrane-type</fullName>
    </submittedName>
</protein>
<dbReference type="SUPFAM" id="SSF81665">
    <property type="entry name" value="Calcium ATPase, transmembrane domain M"/>
    <property type="match status" value="1"/>
</dbReference>
<dbReference type="InterPro" id="IPR023214">
    <property type="entry name" value="HAD_sf"/>
</dbReference>
<dbReference type="EMBL" id="JANBUW010001217">
    <property type="protein sequence ID" value="KAJ2844020.1"/>
    <property type="molecule type" value="Genomic_DNA"/>
</dbReference>
<evidence type="ECO:0000313" key="13">
    <source>
        <dbReference type="Proteomes" id="UP001139887"/>
    </source>
</evidence>
<evidence type="ECO:0000313" key="12">
    <source>
        <dbReference type="EMBL" id="KAJ2844020.1"/>
    </source>
</evidence>
<dbReference type="GO" id="GO:0006812">
    <property type="term" value="P:monoatomic cation transport"/>
    <property type="evidence" value="ECO:0007669"/>
    <property type="project" value="UniProtKB-ARBA"/>
</dbReference>
<keyword evidence="4 11" id="KW-0812">Transmembrane</keyword>
<keyword evidence="6" id="KW-0547">Nucleotide-binding</keyword>
<keyword evidence="5" id="KW-0479">Metal-binding</keyword>
<dbReference type="GO" id="GO:0005524">
    <property type="term" value="F:ATP binding"/>
    <property type="evidence" value="ECO:0007669"/>
    <property type="project" value="UniProtKB-KW"/>
</dbReference>
<dbReference type="GO" id="GO:0016887">
    <property type="term" value="F:ATP hydrolysis activity"/>
    <property type="evidence" value="ECO:0007669"/>
    <property type="project" value="InterPro"/>
</dbReference>
<evidence type="ECO:0000256" key="5">
    <source>
        <dbReference type="ARBA" id="ARBA00022723"/>
    </source>
</evidence>
<keyword evidence="3" id="KW-0597">Phosphoprotein</keyword>
<dbReference type="Gene3D" id="3.40.50.1000">
    <property type="entry name" value="HAD superfamily/HAD-like"/>
    <property type="match status" value="1"/>
</dbReference>
<dbReference type="FunFam" id="3.40.50.1000:FF:000211">
    <property type="entry name" value="Plasma membrane ATPase"/>
    <property type="match status" value="1"/>
</dbReference>
<proteinExistence type="inferred from homology"/>